<dbReference type="Pfam" id="PF00069">
    <property type="entry name" value="Pkinase"/>
    <property type="match status" value="1"/>
</dbReference>
<dbReference type="OrthoDB" id="9992527at2759"/>
<keyword evidence="3" id="KW-0418">Kinase</keyword>
<feature type="compositionally biased region" description="Polar residues" evidence="1">
    <location>
        <begin position="652"/>
        <end position="666"/>
    </location>
</feature>
<dbReference type="SUPFAM" id="SSF56112">
    <property type="entry name" value="Protein kinase-like (PK-like)"/>
    <property type="match status" value="1"/>
</dbReference>
<dbReference type="InterPro" id="IPR011009">
    <property type="entry name" value="Kinase-like_dom_sf"/>
</dbReference>
<dbReference type="Gene3D" id="1.10.510.10">
    <property type="entry name" value="Transferase(Phosphotransferase) domain 1"/>
    <property type="match status" value="1"/>
</dbReference>
<comment type="caution">
    <text evidence="3">The sequence shown here is derived from an EMBL/GenBank/DDBJ whole genome shotgun (WGS) entry which is preliminary data.</text>
</comment>
<evidence type="ECO:0000313" key="3">
    <source>
        <dbReference type="EMBL" id="TQN68622.1"/>
    </source>
</evidence>
<dbReference type="SMART" id="SM00220">
    <property type="entry name" value="S_TKc"/>
    <property type="match status" value="1"/>
</dbReference>
<protein>
    <submittedName>
        <fullName evidence="3">Dual specificity protein kinase TTK</fullName>
    </submittedName>
</protein>
<dbReference type="GO" id="GO:0004674">
    <property type="term" value="F:protein serine/threonine kinase activity"/>
    <property type="evidence" value="ECO:0007669"/>
    <property type="project" value="TreeGrafter"/>
</dbReference>
<feature type="compositionally biased region" description="Low complexity" evidence="1">
    <location>
        <begin position="1076"/>
        <end position="1098"/>
    </location>
</feature>
<evidence type="ECO:0000256" key="1">
    <source>
        <dbReference type="SAM" id="MobiDB-lite"/>
    </source>
</evidence>
<dbReference type="AlphaFoldDB" id="A0A5Q4BNP8"/>
<organism evidence="3 4">
    <name type="scientific">Colletotrichum shisoi</name>
    <dbReference type="NCBI Taxonomy" id="2078593"/>
    <lineage>
        <taxon>Eukaryota</taxon>
        <taxon>Fungi</taxon>
        <taxon>Dikarya</taxon>
        <taxon>Ascomycota</taxon>
        <taxon>Pezizomycotina</taxon>
        <taxon>Sordariomycetes</taxon>
        <taxon>Hypocreomycetidae</taxon>
        <taxon>Glomerellales</taxon>
        <taxon>Glomerellaceae</taxon>
        <taxon>Colletotrichum</taxon>
        <taxon>Colletotrichum destructivum species complex</taxon>
    </lineage>
</organism>
<dbReference type="GO" id="GO:0005524">
    <property type="term" value="F:ATP binding"/>
    <property type="evidence" value="ECO:0007669"/>
    <property type="project" value="InterPro"/>
</dbReference>
<sequence length="1098" mass="124363">MGAEQPQLEQAFQTALVDFRNLRREQTRTSVSGQKFLLVSNVKAKLRQRSPSCPTNYENDLDRLGHTAYHRENPSPPPLRAEEFKKYFPIFCNLLDIDAPSLVHQFRDNNLDTLPIELDALRKHIKAPYGYTDFHERFYENQFAWCPMQFEKDMGTSHRHSIHKIISPFSRKEEIKPYRDGKGPRVNTATLYAIEVPEELVEPELRKQMASAKIERQEDGTDSSGNGEMRYRFALKQFKSSKHDQFIIEKQMFSNLKNKEGMIQYIGWFRSSEPNGRGTLEECWNIVLELADFDFYTAIRKESPPISAKEILGFWQTMAEISGALASIHTVVVDGQHYSTLHGDIKPENILRVDDRFKLADPGEASMMLKTAGSSGDQKTRATGGTRTYAAPEKSAYLDGLSSKKPEVLQTSDVWSLGCVLSIAATYVVLGTQGVLIYSQLRRVAIFKNKGNSSDAFHDGTTVLPEVRHWHRYLREAARRNDAYTPAVLDMVDDYMLVEKDRWSARKICQQFDKLFASTKPEESQVPKYLHTLLQRIDLQSEQMYDQHSGIRRVDSDEVAQQMIPQVPNLPAAEVEFESRQILLEQAIQPVAQRSQERMSYPSHSRSALERSASTTVASSGHGPSQDVVSSYVGSVRRPSRTTPLSNELELSRTSTLKRSHDSSVQPRNPITVWQVKTELEKRGKESRRFRKNFSSLFKPQHLPVKGKNMSDNLENLDRRLEDEFKNRDIVYLVDNGTTMSTHWGKATHTLEVLVWRSLGYDDNGMELYFTNPDTNPKATVAESRSQQVKHFLRAMKYAQPEEPKSPAQAVNTTIVPELARIINRYTRAKASKSPPRKKTVIILTDGIWGGMNMERTIDIYLRSVMHELKDLHGDLPIRQPGQSQEQVDISTIRPVTIQFVQFGGDAHAVERLRRLDDDMKLYGCPDLIDTEHADGDVYKMFLGSLCQDIDKQAAYLVGPAISTTPSIERDSFRRQDTLYLQSQREYSSAAVSQTLTRASDQHDRISGDQDQASSPFAIQHHELPASPDRRGQDLLTPLHRSSTIGSADPVSPSTVASPDGMGFMRASPSHDDTQRSPPTSPASSAPPTTPSRSSRRP</sequence>
<evidence type="ECO:0000313" key="4">
    <source>
        <dbReference type="Proteomes" id="UP000326340"/>
    </source>
</evidence>
<dbReference type="PANTHER" id="PTHR24359:SF1">
    <property type="entry name" value="INHIBITOR OF NUCLEAR FACTOR KAPPA-B KINASE EPSILON SUBUNIT HOMOLOG 1-RELATED"/>
    <property type="match status" value="1"/>
</dbReference>
<feature type="region of interest" description="Disordered" evidence="1">
    <location>
        <begin position="992"/>
        <end position="1098"/>
    </location>
</feature>
<feature type="compositionally biased region" description="Basic and acidic residues" evidence="1">
    <location>
        <begin position="1020"/>
        <end position="1033"/>
    </location>
</feature>
<feature type="compositionally biased region" description="Polar residues" evidence="1">
    <location>
        <begin position="602"/>
        <end position="633"/>
    </location>
</feature>
<gene>
    <name evidence="3" type="primary">Ttk</name>
    <name evidence="3" type="ORF">CSHISOI_06850</name>
</gene>
<name>A0A5Q4BNP8_9PEZI</name>
<evidence type="ECO:0000259" key="2">
    <source>
        <dbReference type="PROSITE" id="PS50011"/>
    </source>
</evidence>
<reference evidence="3 4" key="1">
    <citation type="journal article" date="2019" name="Sci. Rep.">
        <title>Colletotrichum shisoi sp. nov., an anthracnose pathogen of Perilla frutescens in Japan: molecular phylogenetic, morphological and genomic evidence.</title>
        <authorList>
            <person name="Gan P."/>
            <person name="Tsushima A."/>
            <person name="Hiroyama R."/>
            <person name="Narusaka M."/>
            <person name="Takano Y."/>
            <person name="Narusaka Y."/>
            <person name="Kawaradani M."/>
            <person name="Damm U."/>
            <person name="Shirasu K."/>
        </authorList>
    </citation>
    <scope>NUCLEOTIDE SEQUENCE [LARGE SCALE GENOMIC DNA]</scope>
    <source>
        <strain evidence="3 4">PG-2018a</strain>
    </source>
</reference>
<proteinExistence type="predicted"/>
<feature type="compositionally biased region" description="Polar residues" evidence="1">
    <location>
        <begin position="1040"/>
        <end position="1057"/>
    </location>
</feature>
<dbReference type="InterPro" id="IPR000719">
    <property type="entry name" value="Prot_kinase_dom"/>
</dbReference>
<dbReference type="Proteomes" id="UP000326340">
    <property type="component" value="Unassembled WGS sequence"/>
</dbReference>
<dbReference type="PROSITE" id="PS50011">
    <property type="entry name" value="PROTEIN_KINASE_DOM"/>
    <property type="match status" value="1"/>
</dbReference>
<dbReference type="EMBL" id="PUHP01000664">
    <property type="protein sequence ID" value="TQN68622.1"/>
    <property type="molecule type" value="Genomic_DNA"/>
</dbReference>
<dbReference type="PANTHER" id="PTHR24359">
    <property type="entry name" value="SERINE/THREONINE-PROTEIN KINASE SBK1"/>
    <property type="match status" value="1"/>
</dbReference>
<feature type="region of interest" description="Disordered" evidence="1">
    <location>
        <begin position="593"/>
        <end position="666"/>
    </location>
</feature>
<keyword evidence="4" id="KW-1185">Reference proteome</keyword>
<keyword evidence="3" id="KW-0808">Transferase</keyword>
<feature type="domain" description="Protein kinase" evidence="2">
    <location>
        <begin position="172"/>
        <end position="516"/>
    </location>
</feature>
<accession>A0A5Q4BNP8</accession>